<dbReference type="HOGENOM" id="CLU_184327_0_0_7"/>
<dbReference type="AlphaFoldDB" id="T2G7V6"/>
<protein>
    <recommendedName>
        <fullName evidence="1">Amphi-Trp domain-containing protein</fullName>
    </recommendedName>
</protein>
<dbReference type="InterPro" id="IPR027598">
    <property type="entry name" value="Amphi-Trp_dom"/>
</dbReference>
<dbReference type="RefSeq" id="WP_021758824.1">
    <property type="nucleotide sequence ID" value="NC_022444.1"/>
</dbReference>
<gene>
    <name evidence="2" type="ORF">DGI_0286</name>
</gene>
<dbReference type="Pfam" id="PF20068">
    <property type="entry name" value="Amphi-Trp"/>
    <property type="match status" value="1"/>
</dbReference>
<evidence type="ECO:0000313" key="3">
    <source>
        <dbReference type="Proteomes" id="UP000016587"/>
    </source>
</evidence>
<accession>T2G7V6</accession>
<sequence length="96" mass="11089">MSEDKTFKHESMQDTASILAYLDALRESFARGALVLTSKDKELVLQPKGLIRFDIEAKRKDSHRKLTLKFSWKDCEEPMDDAEDLTIEARSEDVVR</sequence>
<organism evidence="2 3">
    <name type="scientific">Megalodesulfovibrio gigas (strain ATCC 19364 / DSM 1382 / NCIMB 9332 / VKM B-1759)</name>
    <name type="common">Desulfovibrio gigas</name>
    <dbReference type="NCBI Taxonomy" id="1121448"/>
    <lineage>
        <taxon>Bacteria</taxon>
        <taxon>Pseudomonadati</taxon>
        <taxon>Thermodesulfobacteriota</taxon>
        <taxon>Desulfovibrionia</taxon>
        <taxon>Desulfovibrionales</taxon>
        <taxon>Desulfovibrionaceae</taxon>
        <taxon>Megalodesulfovibrio</taxon>
    </lineage>
</organism>
<proteinExistence type="predicted"/>
<dbReference type="Proteomes" id="UP000016587">
    <property type="component" value="Chromosome"/>
</dbReference>
<reference evidence="3" key="2">
    <citation type="submission" date="2013-07" db="EMBL/GenBank/DDBJ databases">
        <authorList>
            <person name="Morais-Silva F.O."/>
            <person name="Rezende A.M."/>
            <person name="Pimentel C."/>
            <person name="Resende D.M."/>
            <person name="Santos C.I."/>
            <person name="Clemente C."/>
            <person name="de Oliveira L.M."/>
            <person name="da Silva S.M."/>
            <person name="Costa D.A."/>
            <person name="Varela-Raposo A."/>
            <person name="Horacio E.C.A."/>
            <person name="Matos M."/>
            <person name="Flores O."/>
            <person name="Ruiz J.C."/>
            <person name="Rodrigues-Pousada C."/>
        </authorList>
    </citation>
    <scope>NUCLEOTIDE SEQUENCE [LARGE SCALE GENOMIC DNA]</scope>
    <source>
        <strain evidence="3">ATCC 19364 / DSM 1382 / NCIMB 9332 / VKM B-1759</strain>
    </source>
</reference>
<dbReference type="eggNOG" id="ENOG5033DZF">
    <property type="taxonomic scope" value="Bacteria"/>
</dbReference>
<dbReference type="KEGG" id="dgg:DGI_0286"/>
<dbReference type="PATRIC" id="fig|1121448.10.peg.292"/>
<feature type="domain" description="Amphi-Trp" evidence="1">
    <location>
        <begin position="1"/>
        <end position="88"/>
    </location>
</feature>
<evidence type="ECO:0000259" key="1">
    <source>
        <dbReference type="Pfam" id="PF20068"/>
    </source>
</evidence>
<keyword evidence="3" id="KW-1185">Reference proteome</keyword>
<dbReference type="NCBIfam" id="TIGR04354">
    <property type="entry name" value="amphi-Trp"/>
    <property type="match status" value="1"/>
</dbReference>
<dbReference type="EMBL" id="CP006585">
    <property type="protein sequence ID" value="AGW12216.1"/>
    <property type="molecule type" value="Genomic_DNA"/>
</dbReference>
<dbReference type="STRING" id="1121448.DGI_0286"/>
<reference evidence="2 3" key="1">
    <citation type="journal article" date="2013" name="J. Bacteriol.">
        <title>Roles of HynAB and Ech, the only two hydrogenases found in the model sulfate reducer Desulfovibrio gigas.</title>
        <authorList>
            <person name="Morais-Silva F.O."/>
            <person name="Santos C.I."/>
            <person name="Rodrigues R."/>
            <person name="Pereira I.A."/>
            <person name="Rodrigues-Pousada C."/>
        </authorList>
    </citation>
    <scope>NUCLEOTIDE SEQUENCE [LARGE SCALE GENOMIC DNA]</scope>
    <source>
        <strain evidence="3">ATCC 19364 / DSM 1382 / NCIMB 9332 / VKM B-1759</strain>
    </source>
</reference>
<evidence type="ECO:0000313" key="2">
    <source>
        <dbReference type="EMBL" id="AGW12216.1"/>
    </source>
</evidence>
<name>T2G7V6_MEGG1</name>
<dbReference type="OrthoDB" id="5422838at2"/>